<dbReference type="Pfam" id="PF00342">
    <property type="entry name" value="PGI"/>
    <property type="match status" value="1"/>
</dbReference>
<dbReference type="GO" id="GO:0004347">
    <property type="term" value="F:glucose-6-phosphate isomerase activity"/>
    <property type="evidence" value="ECO:0007669"/>
    <property type="project" value="UniProtKB-EC"/>
</dbReference>
<evidence type="ECO:0000256" key="2">
    <source>
        <dbReference type="ARBA" id="ARBA00022432"/>
    </source>
</evidence>
<dbReference type="EMBL" id="UINC01009890">
    <property type="protein sequence ID" value="SVA44221.1"/>
    <property type="molecule type" value="Genomic_DNA"/>
</dbReference>
<dbReference type="GO" id="GO:0097367">
    <property type="term" value="F:carbohydrate derivative binding"/>
    <property type="evidence" value="ECO:0007669"/>
    <property type="project" value="InterPro"/>
</dbReference>
<keyword evidence="4" id="KW-0413">Isomerase</keyword>
<keyword evidence="5" id="KW-0812">Transmembrane</keyword>
<dbReference type="SUPFAM" id="SSF53697">
    <property type="entry name" value="SIS domain"/>
    <property type="match status" value="1"/>
</dbReference>
<dbReference type="PROSITE" id="PS51463">
    <property type="entry name" value="P_GLUCOSE_ISOMERASE_3"/>
    <property type="match status" value="1"/>
</dbReference>
<dbReference type="InterPro" id="IPR046348">
    <property type="entry name" value="SIS_dom_sf"/>
</dbReference>
<dbReference type="Gene3D" id="3.40.50.10490">
    <property type="entry name" value="Glucose-6-phosphate isomerase like protein, domain 1"/>
    <property type="match status" value="2"/>
</dbReference>
<keyword evidence="2" id="KW-0312">Gluconeogenesis</keyword>
<dbReference type="PRINTS" id="PR00662">
    <property type="entry name" value="G6PISOMERASE"/>
</dbReference>
<dbReference type="PROSITE" id="PS00174">
    <property type="entry name" value="P_GLUCOSE_ISOMERASE_2"/>
    <property type="match status" value="1"/>
</dbReference>
<evidence type="ECO:0000313" key="6">
    <source>
        <dbReference type="EMBL" id="SVA44221.1"/>
    </source>
</evidence>
<dbReference type="InterPro" id="IPR001672">
    <property type="entry name" value="G6P_Isomerase"/>
</dbReference>
<keyword evidence="3" id="KW-0324">Glycolysis</keyword>
<dbReference type="AlphaFoldDB" id="A0A381VVV7"/>
<evidence type="ECO:0000256" key="1">
    <source>
        <dbReference type="ARBA" id="ARBA00011952"/>
    </source>
</evidence>
<dbReference type="EC" id="5.3.1.9" evidence="1"/>
<keyword evidence="5" id="KW-1133">Transmembrane helix</keyword>
<evidence type="ECO:0000256" key="5">
    <source>
        <dbReference type="SAM" id="Phobius"/>
    </source>
</evidence>
<evidence type="ECO:0000256" key="3">
    <source>
        <dbReference type="ARBA" id="ARBA00023152"/>
    </source>
</evidence>
<accession>A0A381VVV7</accession>
<dbReference type="GO" id="GO:0048029">
    <property type="term" value="F:monosaccharide binding"/>
    <property type="evidence" value="ECO:0007669"/>
    <property type="project" value="TreeGrafter"/>
</dbReference>
<name>A0A381VVV7_9ZZZZ</name>
<dbReference type="PANTHER" id="PTHR11469">
    <property type="entry name" value="GLUCOSE-6-PHOSPHATE ISOMERASE"/>
    <property type="match status" value="1"/>
</dbReference>
<dbReference type="GO" id="GO:0006094">
    <property type="term" value="P:gluconeogenesis"/>
    <property type="evidence" value="ECO:0007669"/>
    <property type="project" value="UniProtKB-KW"/>
</dbReference>
<dbReference type="PANTHER" id="PTHR11469:SF1">
    <property type="entry name" value="GLUCOSE-6-PHOSPHATE ISOMERASE"/>
    <property type="match status" value="1"/>
</dbReference>
<organism evidence="6">
    <name type="scientific">marine metagenome</name>
    <dbReference type="NCBI Taxonomy" id="408172"/>
    <lineage>
        <taxon>unclassified sequences</taxon>
        <taxon>metagenomes</taxon>
        <taxon>ecological metagenomes</taxon>
    </lineage>
</organism>
<sequence>MTFVKKIKDEIMEDKNNLFKSFLPNSKYSFNFQSIKKFNNFRTVVVIGMGGSILGTKAIYSFLKHKIKKKFVFIDNLDQDFLSRIKQECKLAKTLFLIVSKSGNTNETIINSSYFKFFFKKSNTIIISENKNNILYKFAKSKGFDFIKHNPFIGGRYSVFSEAGMLPAYLMGLNPKNFKKNLPKFLNSKKILSNSIKQLLKIKIKKFKVVILFNYVPELNDFLFWLQQLLAESLGKKKKGFIPVVSNAPKDHHSLLQLYLDGPKDKIFYVFSSKSKKNLKLNCDVFGKEMSYLNKKSYQDVKVSQKNAFIEILKKNKTSFREVVIKKFDENTLGKLFLLFIFETIALGKMMKINPFDQPAVEKVKVLTKKFLISKKSSKKNF</sequence>
<reference evidence="6" key="1">
    <citation type="submission" date="2018-05" db="EMBL/GenBank/DDBJ databases">
        <authorList>
            <person name="Lanie J.A."/>
            <person name="Ng W.-L."/>
            <person name="Kazmierczak K.M."/>
            <person name="Andrzejewski T.M."/>
            <person name="Davidsen T.M."/>
            <person name="Wayne K.J."/>
            <person name="Tettelin H."/>
            <person name="Glass J.I."/>
            <person name="Rusch D."/>
            <person name="Podicherti R."/>
            <person name="Tsui H.-C.T."/>
            <person name="Winkler M.E."/>
        </authorList>
    </citation>
    <scope>NUCLEOTIDE SEQUENCE</scope>
</reference>
<proteinExistence type="predicted"/>
<keyword evidence="5" id="KW-0472">Membrane</keyword>
<protein>
    <recommendedName>
        <fullName evidence="1">glucose-6-phosphate isomerase</fullName>
        <ecNumber evidence="1">5.3.1.9</ecNumber>
    </recommendedName>
</protein>
<dbReference type="GO" id="GO:0051156">
    <property type="term" value="P:glucose 6-phosphate metabolic process"/>
    <property type="evidence" value="ECO:0007669"/>
    <property type="project" value="TreeGrafter"/>
</dbReference>
<gene>
    <name evidence="6" type="ORF">METZ01_LOCUS97075</name>
</gene>
<dbReference type="InterPro" id="IPR018189">
    <property type="entry name" value="Phosphoglucose_isomerase_CS"/>
</dbReference>
<dbReference type="GO" id="GO:0005829">
    <property type="term" value="C:cytosol"/>
    <property type="evidence" value="ECO:0007669"/>
    <property type="project" value="TreeGrafter"/>
</dbReference>
<evidence type="ECO:0000256" key="4">
    <source>
        <dbReference type="ARBA" id="ARBA00023235"/>
    </source>
</evidence>
<feature type="transmembrane region" description="Helical" evidence="5">
    <location>
        <begin position="41"/>
        <end position="63"/>
    </location>
</feature>
<dbReference type="CDD" id="cd05016">
    <property type="entry name" value="SIS_PGI_2"/>
    <property type="match status" value="1"/>
</dbReference>
<dbReference type="GO" id="GO:0006096">
    <property type="term" value="P:glycolytic process"/>
    <property type="evidence" value="ECO:0007669"/>
    <property type="project" value="UniProtKB-KW"/>
</dbReference>
<dbReference type="InterPro" id="IPR035482">
    <property type="entry name" value="SIS_PGI_2"/>
</dbReference>